<protein>
    <submittedName>
        <fullName evidence="5">LacI family transcriptional regulator</fullName>
    </submittedName>
</protein>
<feature type="domain" description="HTH lacI-type" evidence="4">
    <location>
        <begin position="32"/>
        <end position="85"/>
    </location>
</feature>
<name>A0A059G566_9PROT</name>
<dbReference type="SMART" id="SM00354">
    <property type="entry name" value="HTH_LACI"/>
    <property type="match status" value="1"/>
</dbReference>
<dbReference type="Gene3D" id="1.10.260.40">
    <property type="entry name" value="lambda repressor-like DNA-binding domains"/>
    <property type="match status" value="1"/>
</dbReference>
<gene>
    <name evidence="5" type="ORF">HOC_13119</name>
</gene>
<comment type="caution">
    <text evidence="5">The sequence shown here is derived from an EMBL/GenBank/DDBJ whole genome shotgun (WGS) entry which is preliminary data.</text>
</comment>
<dbReference type="PROSITE" id="PS50932">
    <property type="entry name" value="HTH_LACI_2"/>
    <property type="match status" value="1"/>
</dbReference>
<dbReference type="InterPro" id="IPR000843">
    <property type="entry name" value="HTH_LacI"/>
</dbReference>
<keyword evidence="3" id="KW-0804">Transcription</keyword>
<dbReference type="GO" id="GO:0000976">
    <property type="term" value="F:transcription cis-regulatory region binding"/>
    <property type="evidence" value="ECO:0007669"/>
    <property type="project" value="TreeGrafter"/>
</dbReference>
<dbReference type="EMBL" id="ARYL01000020">
    <property type="protein sequence ID" value="KDA01859.1"/>
    <property type="molecule type" value="Genomic_DNA"/>
</dbReference>
<sequence length="359" mass="39141">MIMSFAVSIVRHQPILTGQHLNQDQPLKQGQVTLQDVANRAGVSIATASRVIGDGKVKAATREKVEQAIRDLGYFPNAAARTLRGEKSMTVGVVFNELNGSLATELLDSLASRLHADGYSLFVATAQGSEQQYDELVQRFAERRVDALLCVNAMGEGAALTHIRALGIPAAAVFGRRDGYRELPLIMPTIQAAAFACGERLKALGHETIGIVYQATSRPLTGFRYFMKEMGFSVNSYDLAETGSDAVAFINRYMLDPNRPTALIAHQKLAAELFDAADQMAIMIPQDISLIGIRDQTQNQTATRRPLSTIHLDPATLGLESASRLVRILKNGEDQGMLSETHIEMAKWVERDTTGSANK</sequence>
<evidence type="ECO:0000256" key="2">
    <source>
        <dbReference type="ARBA" id="ARBA00023125"/>
    </source>
</evidence>
<keyword evidence="2" id="KW-0238">DNA-binding</keyword>
<dbReference type="SUPFAM" id="SSF47413">
    <property type="entry name" value="lambda repressor-like DNA-binding domains"/>
    <property type="match status" value="1"/>
</dbReference>
<accession>A0A059G566</accession>
<dbReference type="AlphaFoldDB" id="A0A059G566"/>
<keyword evidence="6" id="KW-1185">Reference proteome</keyword>
<dbReference type="InterPro" id="IPR010982">
    <property type="entry name" value="Lambda_DNA-bd_dom_sf"/>
</dbReference>
<dbReference type="SUPFAM" id="SSF53822">
    <property type="entry name" value="Periplasmic binding protein-like I"/>
    <property type="match status" value="1"/>
</dbReference>
<dbReference type="CDD" id="cd01392">
    <property type="entry name" value="HTH_LacI"/>
    <property type="match status" value="1"/>
</dbReference>
<dbReference type="PANTHER" id="PTHR30146:SF153">
    <property type="entry name" value="LACTOSE OPERON REPRESSOR"/>
    <property type="match status" value="1"/>
</dbReference>
<dbReference type="Proteomes" id="UP000024942">
    <property type="component" value="Unassembled WGS sequence"/>
</dbReference>
<proteinExistence type="predicted"/>
<dbReference type="GO" id="GO:0003700">
    <property type="term" value="F:DNA-binding transcription factor activity"/>
    <property type="evidence" value="ECO:0007669"/>
    <property type="project" value="TreeGrafter"/>
</dbReference>
<dbReference type="CDD" id="cd06267">
    <property type="entry name" value="PBP1_LacI_sugar_binding-like"/>
    <property type="match status" value="1"/>
</dbReference>
<evidence type="ECO:0000256" key="3">
    <source>
        <dbReference type="ARBA" id="ARBA00023163"/>
    </source>
</evidence>
<organism evidence="5 6">
    <name type="scientific">Hyphomonas oceanitis SCH89</name>
    <dbReference type="NCBI Taxonomy" id="1280953"/>
    <lineage>
        <taxon>Bacteria</taxon>
        <taxon>Pseudomonadati</taxon>
        <taxon>Pseudomonadota</taxon>
        <taxon>Alphaproteobacteria</taxon>
        <taxon>Hyphomonadales</taxon>
        <taxon>Hyphomonadaceae</taxon>
        <taxon>Hyphomonas</taxon>
    </lineage>
</organism>
<keyword evidence="1" id="KW-0805">Transcription regulation</keyword>
<dbReference type="Gene3D" id="3.40.50.2300">
    <property type="match status" value="2"/>
</dbReference>
<evidence type="ECO:0000259" key="4">
    <source>
        <dbReference type="PROSITE" id="PS50932"/>
    </source>
</evidence>
<dbReference type="Pfam" id="PF13377">
    <property type="entry name" value="Peripla_BP_3"/>
    <property type="match status" value="1"/>
</dbReference>
<dbReference type="Pfam" id="PF00356">
    <property type="entry name" value="LacI"/>
    <property type="match status" value="1"/>
</dbReference>
<dbReference type="PANTHER" id="PTHR30146">
    <property type="entry name" value="LACI-RELATED TRANSCRIPTIONAL REPRESSOR"/>
    <property type="match status" value="1"/>
</dbReference>
<evidence type="ECO:0000313" key="5">
    <source>
        <dbReference type="EMBL" id="KDA01859.1"/>
    </source>
</evidence>
<dbReference type="PROSITE" id="PS00356">
    <property type="entry name" value="HTH_LACI_1"/>
    <property type="match status" value="1"/>
</dbReference>
<dbReference type="PATRIC" id="fig|1280953.3.peg.2639"/>
<dbReference type="InterPro" id="IPR028082">
    <property type="entry name" value="Peripla_BP_I"/>
</dbReference>
<dbReference type="eggNOG" id="COG1609">
    <property type="taxonomic scope" value="Bacteria"/>
</dbReference>
<dbReference type="InterPro" id="IPR046335">
    <property type="entry name" value="LacI/GalR-like_sensor"/>
</dbReference>
<evidence type="ECO:0000313" key="6">
    <source>
        <dbReference type="Proteomes" id="UP000024942"/>
    </source>
</evidence>
<reference evidence="5 6" key="1">
    <citation type="journal article" date="2014" name="Antonie Van Leeuwenhoek">
        <title>Hyphomonas beringensis sp. nov. and Hyphomonas chukchiensis sp. nov., isolated from surface seawater of the Bering Sea and Chukchi Sea.</title>
        <authorList>
            <person name="Li C."/>
            <person name="Lai Q."/>
            <person name="Li G."/>
            <person name="Dong C."/>
            <person name="Wang J."/>
            <person name="Liao Y."/>
            <person name="Shao Z."/>
        </authorList>
    </citation>
    <scope>NUCLEOTIDE SEQUENCE [LARGE SCALE GENOMIC DNA]</scope>
    <source>
        <strain evidence="5 6">SCH89</strain>
    </source>
</reference>
<evidence type="ECO:0000256" key="1">
    <source>
        <dbReference type="ARBA" id="ARBA00023015"/>
    </source>
</evidence>
<dbReference type="STRING" id="1280953.HOC_13119"/>